<comment type="caution">
    <text evidence="2">The sequence shown here is derived from an EMBL/GenBank/DDBJ whole genome shotgun (WGS) entry which is preliminary data.</text>
</comment>
<protein>
    <submittedName>
        <fullName evidence="2">Uncharacterized protein</fullName>
    </submittedName>
</protein>
<dbReference type="Proteomes" id="UP000824469">
    <property type="component" value="Unassembled WGS sequence"/>
</dbReference>
<organism evidence="2 3">
    <name type="scientific">Taxus chinensis</name>
    <name type="common">Chinese yew</name>
    <name type="synonym">Taxus wallichiana var. chinensis</name>
    <dbReference type="NCBI Taxonomy" id="29808"/>
    <lineage>
        <taxon>Eukaryota</taxon>
        <taxon>Viridiplantae</taxon>
        <taxon>Streptophyta</taxon>
        <taxon>Embryophyta</taxon>
        <taxon>Tracheophyta</taxon>
        <taxon>Spermatophyta</taxon>
        <taxon>Pinopsida</taxon>
        <taxon>Pinidae</taxon>
        <taxon>Conifers II</taxon>
        <taxon>Cupressales</taxon>
        <taxon>Taxaceae</taxon>
        <taxon>Taxus</taxon>
    </lineage>
</organism>
<dbReference type="AlphaFoldDB" id="A0AA38BVJ1"/>
<feature type="region of interest" description="Disordered" evidence="1">
    <location>
        <begin position="152"/>
        <end position="245"/>
    </location>
</feature>
<evidence type="ECO:0000256" key="1">
    <source>
        <dbReference type="SAM" id="MobiDB-lite"/>
    </source>
</evidence>
<gene>
    <name evidence="2" type="ORF">KI387_034652</name>
</gene>
<feature type="non-terminal residue" evidence="2">
    <location>
        <position position="285"/>
    </location>
</feature>
<keyword evidence="3" id="KW-1185">Reference proteome</keyword>
<evidence type="ECO:0000313" key="2">
    <source>
        <dbReference type="EMBL" id="KAH9290535.1"/>
    </source>
</evidence>
<reference evidence="2 3" key="1">
    <citation type="journal article" date="2021" name="Nat. Plants">
        <title>The Taxus genome provides insights into paclitaxel biosynthesis.</title>
        <authorList>
            <person name="Xiong X."/>
            <person name="Gou J."/>
            <person name="Liao Q."/>
            <person name="Li Y."/>
            <person name="Zhou Q."/>
            <person name="Bi G."/>
            <person name="Li C."/>
            <person name="Du R."/>
            <person name="Wang X."/>
            <person name="Sun T."/>
            <person name="Guo L."/>
            <person name="Liang H."/>
            <person name="Lu P."/>
            <person name="Wu Y."/>
            <person name="Zhang Z."/>
            <person name="Ro D.K."/>
            <person name="Shang Y."/>
            <person name="Huang S."/>
            <person name="Yan J."/>
        </authorList>
    </citation>
    <scope>NUCLEOTIDE SEQUENCE [LARGE SCALE GENOMIC DNA]</scope>
    <source>
        <strain evidence="2">Ta-2019</strain>
    </source>
</reference>
<evidence type="ECO:0000313" key="3">
    <source>
        <dbReference type="Proteomes" id="UP000824469"/>
    </source>
</evidence>
<dbReference type="EMBL" id="JAHRHJ020003813">
    <property type="protein sequence ID" value="KAH9290535.1"/>
    <property type="molecule type" value="Genomic_DNA"/>
</dbReference>
<proteinExistence type="predicted"/>
<name>A0AA38BVJ1_TAXCH</name>
<sequence>VMEEEGLLGSSTELVIGKESHNPNIGHPDIAGKEIPTALKGGQESDFSAGGTSAYGRLGGGVSTANIVIPNSASFKEAVKQKVERSQASPAYLVDLADESPLLCLDSPEVLAHLQSMSQQAVIGRFNGIWPSSSALSLWISENWTKNCRLQADCPQGKKNQRRKNPPNKGGWSSSFPNTASKVEHSKAPGESPLANLRNGPKIPVSTAPLNKVDLNKSAVGGIKRGHESNKSDKSDSDQEQHLDSSENLMLVVAFDQNNWQEVRKKKGKKGRYANLHDYYSSYEE</sequence>
<feature type="compositionally biased region" description="Polar residues" evidence="1">
    <location>
        <begin position="171"/>
        <end position="181"/>
    </location>
</feature>
<accession>A0AA38BVJ1</accession>
<feature type="compositionally biased region" description="Basic and acidic residues" evidence="1">
    <location>
        <begin position="225"/>
        <end position="245"/>
    </location>
</feature>